<dbReference type="Proteomes" id="UP000823388">
    <property type="component" value="Chromosome 5K"/>
</dbReference>
<name>A0A8T0SQW2_PANVG</name>
<sequence length="170" mass="17129">MAAPVHSGTTRRWSVAGSTLWGSDLPSRPPDLLPWGLGVAGFCSCSGARLRSRGMPAAGMAGLDTARASMRQGAAAARPTAEVPAVCPRVAREHRGRSPVLARSATGLGLAAPTLGVAGLSSAAFAAGVRRVATAWPGGEGALPFSCLGAIWYATVPLELVGVLAKAECV</sequence>
<organism evidence="1 2">
    <name type="scientific">Panicum virgatum</name>
    <name type="common">Blackwell switchgrass</name>
    <dbReference type="NCBI Taxonomy" id="38727"/>
    <lineage>
        <taxon>Eukaryota</taxon>
        <taxon>Viridiplantae</taxon>
        <taxon>Streptophyta</taxon>
        <taxon>Embryophyta</taxon>
        <taxon>Tracheophyta</taxon>
        <taxon>Spermatophyta</taxon>
        <taxon>Magnoliopsida</taxon>
        <taxon>Liliopsida</taxon>
        <taxon>Poales</taxon>
        <taxon>Poaceae</taxon>
        <taxon>PACMAD clade</taxon>
        <taxon>Panicoideae</taxon>
        <taxon>Panicodae</taxon>
        <taxon>Paniceae</taxon>
        <taxon>Panicinae</taxon>
        <taxon>Panicum</taxon>
        <taxon>Panicum sect. Hiantes</taxon>
    </lineage>
</organism>
<protein>
    <submittedName>
        <fullName evidence="1">Uncharacterized protein</fullName>
    </submittedName>
</protein>
<reference evidence="1" key="1">
    <citation type="submission" date="2020-05" db="EMBL/GenBank/DDBJ databases">
        <title>WGS assembly of Panicum virgatum.</title>
        <authorList>
            <person name="Lovell J.T."/>
            <person name="Jenkins J."/>
            <person name="Shu S."/>
            <person name="Juenger T.E."/>
            <person name="Schmutz J."/>
        </authorList>
    </citation>
    <scope>NUCLEOTIDE SEQUENCE</scope>
    <source>
        <strain evidence="1">AP13</strain>
    </source>
</reference>
<dbReference type="AlphaFoldDB" id="A0A8T0SQW2"/>
<dbReference type="EMBL" id="CM029045">
    <property type="protein sequence ID" value="KAG2601932.1"/>
    <property type="molecule type" value="Genomic_DNA"/>
</dbReference>
<keyword evidence="2" id="KW-1185">Reference proteome</keyword>
<accession>A0A8T0SQW2</accession>
<proteinExistence type="predicted"/>
<gene>
    <name evidence="1" type="ORF">PVAP13_5KG627100</name>
</gene>
<comment type="caution">
    <text evidence="1">The sequence shown here is derived from an EMBL/GenBank/DDBJ whole genome shotgun (WGS) entry which is preliminary data.</text>
</comment>
<evidence type="ECO:0000313" key="2">
    <source>
        <dbReference type="Proteomes" id="UP000823388"/>
    </source>
</evidence>
<evidence type="ECO:0000313" key="1">
    <source>
        <dbReference type="EMBL" id="KAG2601932.1"/>
    </source>
</evidence>